<dbReference type="SUPFAM" id="SSF54909">
    <property type="entry name" value="Dimeric alpha+beta barrel"/>
    <property type="match status" value="1"/>
</dbReference>
<comment type="similarity">
    <text evidence="1">Belongs to the YciI family.</text>
</comment>
<protein>
    <submittedName>
        <fullName evidence="3">Dehydrogenase</fullName>
    </submittedName>
</protein>
<sequence>MKFLCQVWLDETVMQALSEAERRTLDRQSLAYDRELAERGHLVLASPLAAPETGLTLRVRNGELSTTDGPFAETREHLGGFLLLETRDLSEAVQIASRVPIALYGSIEVRALSDIPVHDAAEADHAADEAALPLEGR</sequence>
<name>A0ABX5NUK8_9HYPH</name>
<organism evidence="3 4">
    <name type="scientific">Rhizobium wuzhouense</name>
    <dbReference type="NCBI Taxonomy" id="1986026"/>
    <lineage>
        <taxon>Bacteria</taxon>
        <taxon>Pseudomonadati</taxon>
        <taxon>Pseudomonadota</taxon>
        <taxon>Alphaproteobacteria</taxon>
        <taxon>Hyphomicrobiales</taxon>
        <taxon>Rhizobiaceae</taxon>
        <taxon>Rhizobium/Agrobacterium group</taxon>
        <taxon>Rhizobium</taxon>
    </lineage>
</organism>
<dbReference type="Pfam" id="PF03795">
    <property type="entry name" value="YCII"/>
    <property type="match status" value="1"/>
</dbReference>
<dbReference type="PANTHER" id="PTHR35174">
    <property type="entry name" value="BLL7171 PROTEIN-RELATED"/>
    <property type="match status" value="1"/>
</dbReference>
<evidence type="ECO:0000256" key="1">
    <source>
        <dbReference type="ARBA" id="ARBA00007689"/>
    </source>
</evidence>
<gene>
    <name evidence="3" type="ORF">DMY87_00130</name>
</gene>
<reference evidence="3 4" key="1">
    <citation type="submission" date="2018-06" db="EMBL/GenBank/DDBJ databases">
        <title>Rhizobium wuzhouense sp. nov., isolated from roots of Oryza officinalis.</title>
        <authorList>
            <person name="Yuan T."/>
        </authorList>
    </citation>
    <scope>NUCLEOTIDE SEQUENCE [LARGE SCALE GENOMIC DNA]</scope>
    <source>
        <strain evidence="3 4">W44</strain>
    </source>
</reference>
<dbReference type="InterPro" id="IPR011008">
    <property type="entry name" value="Dimeric_a/b-barrel"/>
</dbReference>
<feature type="domain" description="YCII-related" evidence="2">
    <location>
        <begin position="14"/>
        <end position="114"/>
    </location>
</feature>
<dbReference type="InterPro" id="IPR005545">
    <property type="entry name" value="YCII"/>
</dbReference>
<proteinExistence type="inferred from homology"/>
<comment type="caution">
    <text evidence="3">The sequence shown here is derived from an EMBL/GenBank/DDBJ whole genome shotgun (WGS) entry which is preliminary data.</text>
</comment>
<evidence type="ECO:0000259" key="2">
    <source>
        <dbReference type="Pfam" id="PF03795"/>
    </source>
</evidence>
<evidence type="ECO:0000313" key="4">
    <source>
        <dbReference type="Proteomes" id="UP000247536"/>
    </source>
</evidence>
<evidence type="ECO:0000313" key="3">
    <source>
        <dbReference type="EMBL" id="PYB76852.1"/>
    </source>
</evidence>
<dbReference type="PANTHER" id="PTHR35174:SF3">
    <property type="entry name" value="BLL7171 PROTEIN"/>
    <property type="match status" value="1"/>
</dbReference>
<dbReference type="Gene3D" id="3.30.70.1060">
    <property type="entry name" value="Dimeric alpha+beta barrel"/>
    <property type="match status" value="1"/>
</dbReference>
<keyword evidence="4" id="KW-1185">Reference proteome</keyword>
<accession>A0ABX5NUK8</accession>
<dbReference type="Proteomes" id="UP000247536">
    <property type="component" value="Unassembled WGS sequence"/>
</dbReference>
<dbReference type="RefSeq" id="WP_110789284.1">
    <property type="nucleotide sequence ID" value="NZ_QJRY01000001.1"/>
</dbReference>
<dbReference type="EMBL" id="QJRY01000001">
    <property type="protein sequence ID" value="PYB76852.1"/>
    <property type="molecule type" value="Genomic_DNA"/>
</dbReference>